<feature type="binding site" evidence="6">
    <location>
        <position position="33"/>
    </location>
    <ligand>
        <name>AMP</name>
        <dbReference type="ChEBI" id="CHEBI:456215"/>
    </ligand>
</feature>
<feature type="binding site" evidence="6">
    <location>
        <position position="129"/>
    </location>
    <ligand>
        <name>ATP</name>
        <dbReference type="ChEBI" id="CHEBI:30616"/>
    </ligand>
</feature>
<dbReference type="UniPathway" id="UPA00588">
    <property type="reaction ID" value="UER00649"/>
</dbReference>
<sequence length="220" mass="24783">MSMNLVLMGLPGAGKGTQAQKIVEDFDIPHISTGDIFRAAMKNGTPMGKEAKKYIDKGELVPDEVTNGIVEERLANDDTKDGFMLDGFPRNLVQANALNKMLENKGRRLDAVINIHVEPDVLVDRLSGRFICKNCGATYHKLYNQPKVEGTCDVCGHHEFFQRDDDKPETVKNRLDVNIKLNTPLVDFYEKQGILHQIDGEQDINRVYQDVKQVLENLTK</sequence>
<dbReference type="STRING" id="575594.HMPREF0501_00827"/>
<dbReference type="FunFam" id="3.40.50.300:FF:000106">
    <property type="entry name" value="Adenylate kinase mitochondrial"/>
    <property type="match status" value="1"/>
</dbReference>
<evidence type="ECO:0000256" key="3">
    <source>
        <dbReference type="ARBA" id="ARBA00022741"/>
    </source>
</evidence>
<feature type="binding site" evidence="6">
    <location>
        <position position="152"/>
    </location>
    <ligand>
        <name>Zn(2+)</name>
        <dbReference type="ChEBI" id="CHEBI:29105"/>
        <note>structural</note>
    </ligand>
</feature>
<dbReference type="Gene3D" id="3.40.50.300">
    <property type="entry name" value="P-loop containing nucleotide triphosphate hydrolases"/>
    <property type="match status" value="1"/>
</dbReference>
<dbReference type="InterPro" id="IPR007862">
    <property type="entry name" value="Adenylate_kinase_lid-dom"/>
</dbReference>
<comment type="pathway">
    <text evidence="6">Purine metabolism; AMP biosynthesis via salvage pathway; AMP from ADP: step 1/1.</text>
</comment>
<evidence type="ECO:0000313" key="10">
    <source>
        <dbReference type="EMBL" id="EEU30449.1"/>
    </source>
</evidence>
<dbReference type="eggNOG" id="COG0563">
    <property type="taxonomic scope" value="Bacteria"/>
</dbReference>
<evidence type="ECO:0000256" key="4">
    <source>
        <dbReference type="ARBA" id="ARBA00022777"/>
    </source>
</evidence>
<evidence type="ECO:0000256" key="6">
    <source>
        <dbReference type="HAMAP-Rule" id="MF_00235"/>
    </source>
</evidence>
<dbReference type="InterPro" id="IPR000850">
    <property type="entry name" value="Adenylat/UMP-CMP_kin"/>
</dbReference>
<feature type="binding site" evidence="6">
    <location>
        <position position="38"/>
    </location>
    <ligand>
        <name>AMP</name>
        <dbReference type="ChEBI" id="CHEBI:456215"/>
    </ligand>
</feature>
<feature type="binding site" evidence="6">
    <location>
        <position position="202"/>
    </location>
    <ligand>
        <name>ATP</name>
        <dbReference type="ChEBI" id="CHEBI:30616"/>
    </ligand>
</feature>
<dbReference type="HAMAP" id="MF_00235">
    <property type="entry name" value="Adenylate_kinase_Adk"/>
    <property type="match status" value="1"/>
</dbReference>
<comment type="function">
    <text evidence="6">Catalyzes the reversible transfer of the terminal phosphate group between ATP and AMP. Plays an important role in cellular energy homeostasis and in adenine nucleotide metabolism.</text>
</comment>
<dbReference type="GO" id="GO:0005737">
    <property type="term" value="C:cytoplasm"/>
    <property type="evidence" value="ECO:0007669"/>
    <property type="project" value="UniProtKB-SubCell"/>
</dbReference>
<keyword evidence="11" id="KW-1185">Reference proteome</keyword>
<dbReference type="Pfam" id="PF00406">
    <property type="entry name" value="ADK"/>
    <property type="match status" value="1"/>
</dbReference>
<feature type="binding site" evidence="6">
    <location>
        <position position="155"/>
    </location>
    <ligand>
        <name>Zn(2+)</name>
        <dbReference type="ChEBI" id="CHEBI:29105"/>
        <note>structural</note>
    </ligand>
</feature>
<gene>
    <name evidence="6" type="primary">adk</name>
    <name evidence="10" type="ORF">HMPREF0501_00827</name>
</gene>
<feature type="region of interest" description="NMP" evidence="6">
    <location>
        <begin position="32"/>
        <end position="61"/>
    </location>
</feature>
<dbReference type="HOGENOM" id="CLU_032354_1_2_9"/>
<dbReference type="RefSeq" id="WP_006916635.1">
    <property type="nucleotide sequence ID" value="NZ_GG698803.1"/>
</dbReference>
<organism evidence="10 11">
    <name type="scientific">Limosilactobacillus coleohominis 101-4-CHN</name>
    <dbReference type="NCBI Taxonomy" id="575594"/>
    <lineage>
        <taxon>Bacteria</taxon>
        <taxon>Bacillati</taxon>
        <taxon>Bacillota</taxon>
        <taxon>Bacilli</taxon>
        <taxon>Lactobacillales</taxon>
        <taxon>Lactobacillaceae</taxon>
        <taxon>Limosilactobacillus</taxon>
    </lineage>
</organism>
<feature type="binding site" evidence="6">
    <location>
        <begin position="59"/>
        <end position="61"/>
    </location>
    <ligand>
        <name>AMP</name>
        <dbReference type="ChEBI" id="CHEBI:456215"/>
    </ligand>
</feature>
<dbReference type="NCBIfam" id="NF001381">
    <property type="entry name" value="PRK00279.1-3"/>
    <property type="match status" value="1"/>
</dbReference>
<dbReference type="GO" id="GO:0004017">
    <property type="term" value="F:AMP kinase activity"/>
    <property type="evidence" value="ECO:0007669"/>
    <property type="project" value="UniProtKB-UniRule"/>
</dbReference>
<evidence type="ECO:0000256" key="5">
    <source>
        <dbReference type="ARBA" id="ARBA00022840"/>
    </source>
</evidence>
<evidence type="ECO:0000313" key="11">
    <source>
        <dbReference type="Proteomes" id="UP000003987"/>
    </source>
</evidence>
<feature type="binding site" evidence="6">
    <location>
        <position position="135"/>
    </location>
    <ligand>
        <name>Zn(2+)</name>
        <dbReference type="ChEBI" id="CHEBI:29105"/>
        <note>structural</note>
    </ligand>
</feature>
<proteinExistence type="inferred from homology"/>
<dbReference type="AlphaFoldDB" id="C7XVT3"/>
<evidence type="ECO:0000256" key="8">
    <source>
        <dbReference type="RuleBase" id="RU003331"/>
    </source>
</evidence>
<feature type="binding site" evidence="6">
    <location>
        <begin position="138"/>
        <end position="139"/>
    </location>
    <ligand>
        <name>ATP</name>
        <dbReference type="ChEBI" id="CHEBI:30616"/>
    </ligand>
</feature>
<feature type="binding site" evidence="6">
    <location>
        <begin position="12"/>
        <end position="17"/>
    </location>
    <ligand>
        <name>ATP</name>
        <dbReference type="ChEBI" id="CHEBI:30616"/>
    </ligand>
</feature>
<feature type="binding site" evidence="6">
    <location>
        <begin position="87"/>
        <end position="90"/>
    </location>
    <ligand>
        <name>AMP</name>
        <dbReference type="ChEBI" id="CHEBI:456215"/>
    </ligand>
</feature>
<feature type="binding site" evidence="6">
    <location>
        <position position="174"/>
    </location>
    <ligand>
        <name>AMP</name>
        <dbReference type="ChEBI" id="CHEBI:456215"/>
    </ligand>
</feature>
<feature type="binding site" evidence="6">
    <location>
        <position position="94"/>
    </location>
    <ligand>
        <name>AMP</name>
        <dbReference type="ChEBI" id="CHEBI:456215"/>
    </ligand>
</feature>
<dbReference type="GO" id="GO:0008270">
    <property type="term" value="F:zinc ion binding"/>
    <property type="evidence" value="ECO:0007669"/>
    <property type="project" value="UniProtKB-UniRule"/>
</dbReference>
<dbReference type="InterPro" id="IPR033690">
    <property type="entry name" value="Adenylat_kinase_CS"/>
</dbReference>
<comment type="catalytic activity">
    <reaction evidence="6 8">
        <text>AMP + ATP = 2 ADP</text>
        <dbReference type="Rhea" id="RHEA:12973"/>
        <dbReference type="ChEBI" id="CHEBI:30616"/>
        <dbReference type="ChEBI" id="CHEBI:456215"/>
        <dbReference type="ChEBI" id="CHEBI:456216"/>
        <dbReference type="EC" id="2.7.4.3"/>
    </reaction>
</comment>
<dbReference type="SUPFAM" id="SSF52540">
    <property type="entry name" value="P-loop containing nucleoside triphosphate hydrolases"/>
    <property type="match status" value="1"/>
</dbReference>
<name>C7XVT3_9LACO</name>
<feature type="binding site" evidence="6">
    <location>
        <position position="163"/>
    </location>
    <ligand>
        <name>AMP</name>
        <dbReference type="ChEBI" id="CHEBI:456215"/>
    </ligand>
</feature>
<evidence type="ECO:0000256" key="2">
    <source>
        <dbReference type="ARBA" id="ARBA00022727"/>
    </source>
</evidence>
<keyword evidence="3 6" id="KW-0547">Nucleotide-binding</keyword>
<dbReference type="Proteomes" id="UP000003987">
    <property type="component" value="Unassembled WGS sequence"/>
</dbReference>
<comment type="similarity">
    <text evidence="6 7">Belongs to the adenylate kinase family.</text>
</comment>
<keyword evidence="6" id="KW-0862">Zinc</keyword>
<dbReference type="PROSITE" id="PS00113">
    <property type="entry name" value="ADENYLATE_KINASE"/>
    <property type="match status" value="1"/>
</dbReference>
<feature type="domain" description="Adenylate kinase active site lid" evidence="9">
    <location>
        <begin position="129"/>
        <end position="165"/>
    </location>
</feature>
<dbReference type="OrthoDB" id="9805030at2"/>
<protein>
    <recommendedName>
        <fullName evidence="6 8">Adenylate kinase</fullName>
        <shortName evidence="6">AK</shortName>
        <ecNumber evidence="6 8">2.7.4.3</ecNumber>
    </recommendedName>
    <alternativeName>
        <fullName evidence="6">ATP-AMP transphosphorylase</fullName>
    </alternativeName>
    <alternativeName>
        <fullName evidence="6">ATP:AMP phosphotransferase</fullName>
    </alternativeName>
    <alternativeName>
        <fullName evidence="6">Adenylate monophosphate kinase</fullName>
    </alternativeName>
</protein>
<feature type="binding site" evidence="6">
    <location>
        <position position="132"/>
    </location>
    <ligand>
        <name>Zn(2+)</name>
        <dbReference type="ChEBI" id="CHEBI:29105"/>
        <note>structural</note>
    </ligand>
</feature>
<keyword evidence="6" id="KW-0963">Cytoplasm</keyword>
<dbReference type="EMBL" id="GG698803">
    <property type="protein sequence ID" value="EEU30449.1"/>
    <property type="molecule type" value="Genomic_DNA"/>
</dbReference>
<dbReference type="PRINTS" id="PR00094">
    <property type="entry name" value="ADENYLTKNASE"/>
</dbReference>
<keyword evidence="1 6" id="KW-0808">Transferase</keyword>
<dbReference type="InterPro" id="IPR006259">
    <property type="entry name" value="Adenyl_kin_sub"/>
</dbReference>
<dbReference type="PANTHER" id="PTHR23359">
    <property type="entry name" value="NUCLEOTIDE KINASE"/>
    <property type="match status" value="1"/>
</dbReference>
<evidence type="ECO:0000256" key="7">
    <source>
        <dbReference type="RuleBase" id="RU003330"/>
    </source>
</evidence>
<accession>C7XVT3</accession>
<keyword evidence="5 6" id="KW-0067">ATP-binding</keyword>
<comment type="caution">
    <text evidence="6">Lacks conserved residue(s) required for the propagation of feature annotation.</text>
</comment>
<reference evidence="10 11" key="1">
    <citation type="submission" date="2009-06" db="EMBL/GenBank/DDBJ databases">
        <title>The Genome Sequence of Lactobacillus coleohominis strain 101-4-CHN.</title>
        <authorList>
            <consortium name="The Broad Institute Genome Sequencing Platform"/>
            <person name="Ward D."/>
            <person name="Young S.K."/>
            <person name="Zeng Q."/>
            <person name="Koehrsen M."/>
            <person name="Alvarado L."/>
            <person name="Berlin A."/>
            <person name="Borenstein D."/>
            <person name="Chen Z."/>
            <person name="Engels R."/>
            <person name="Freedman E."/>
            <person name="Gellesch M."/>
            <person name="Goldberg J."/>
            <person name="Griggs A."/>
            <person name="Gujja S."/>
            <person name="Heiman D."/>
            <person name="Hepburn T."/>
            <person name="Howarth C."/>
            <person name="Jen D."/>
            <person name="Larson L."/>
            <person name="Lewis B."/>
            <person name="Mehta T."/>
            <person name="Park D."/>
            <person name="Pearson M."/>
            <person name="Roberts A."/>
            <person name="Saif S."/>
            <person name="Shea T."/>
            <person name="Shenoy N."/>
            <person name="Sisk P."/>
            <person name="Stolte C."/>
            <person name="Sykes S."/>
            <person name="Walk T."/>
            <person name="White J."/>
            <person name="Yandava C."/>
            <person name="Liu Y."/>
            <person name="Xu Q."/>
            <person name="Lander E."/>
            <person name="Nusbaum C."/>
            <person name="Galagan J."/>
            <person name="Birren B."/>
        </authorList>
    </citation>
    <scope>NUCLEOTIDE SEQUENCE [LARGE SCALE GENOMIC DNA]</scope>
    <source>
        <strain evidence="10 11">101-4-CHN</strain>
    </source>
</reference>
<dbReference type="NCBIfam" id="NF001380">
    <property type="entry name" value="PRK00279.1-2"/>
    <property type="match status" value="1"/>
</dbReference>
<evidence type="ECO:0000256" key="1">
    <source>
        <dbReference type="ARBA" id="ARBA00022679"/>
    </source>
</evidence>
<comment type="subcellular location">
    <subcellularLocation>
        <location evidence="6 8">Cytoplasm</location>
    </subcellularLocation>
</comment>
<keyword evidence="6" id="KW-0479">Metal-binding</keyword>
<dbReference type="GO" id="GO:0044209">
    <property type="term" value="P:AMP salvage"/>
    <property type="evidence" value="ECO:0007669"/>
    <property type="project" value="UniProtKB-UniRule"/>
</dbReference>
<keyword evidence="2 6" id="KW-0545">Nucleotide biosynthesis</keyword>
<dbReference type="InterPro" id="IPR027417">
    <property type="entry name" value="P-loop_NTPase"/>
</dbReference>
<dbReference type="EC" id="2.7.4.3" evidence="6 8"/>
<keyword evidence="4 6" id="KW-0418">Kinase</keyword>
<comment type="domain">
    <text evidence="6">Consists of three domains, a large central CORE domain and two small peripheral domains, NMPbind and LID, which undergo movements during catalysis. The LID domain closes over the site of phosphoryl transfer upon ATP binding. Assembling and dissambling the active center during each catalytic cycle provides an effective means to prevent ATP hydrolysis. Some bacteria have evolved a zinc-coordinating structure that stabilizes the LID domain.</text>
</comment>
<dbReference type="GO" id="GO:0005524">
    <property type="term" value="F:ATP binding"/>
    <property type="evidence" value="ECO:0007669"/>
    <property type="project" value="UniProtKB-UniRule"/>
</dbReference>
<dbReference type="NCBIfam" id="TIGR01351">
    <property type="entry name" value="adk"/>
    <property type="match status" value="1"/>
</dbReference>
<comment type="subunit">
    <text evidence="6 8">Monomer.</text>
</comment>
<evidence type="ECO:0000259" key="9">
    <source>
        <dbReference type="Pfam" id="PF05191"/>
    </source>
</evidence>
<dbReference type="Pfam" id="PF05191">
    <property type="entry name" value="ADK_lid"/>
    <property type="match status" value="1"/>
</dbReference>
<dbReference type="CDD" id="cd01428">
    <property type="entry name" value="ADK"/>
    <property type="match status" value="1"/>
</dbReference>